<dbReference type="SUPFAM" id="SSF50346">
    <property type="entry name" value="PRC-barrel domain"/>
    <property type="match status" value="1"/>
</dbReference>
<feature type="signal peptide" evidence="2">
    <location>
        <begin position="1"/>
        <end position="23"/>
    </location>
</feature>
<dbReference type="InterPro" id="IPR011033">
    <property type="entry name" value="PRC_barrel-like_sf"/>
</dbReference>
<organism evidence="4 5">
    <name type="scientific">Billgrantia ethanolica</name>
    <dbReference type="NCBI Taxonomy" id="2733486"/>
    <lineage>
        <taxon>Bacteria</taxon>
        <taxon>Pseudomonadati</taxon>
        <taxon>Pseudomonadota</taxon>
        <taxon>Gammaproteobacteria</taxon>
        <taxon>Oceanospirillales</taxon>
        <taxon>Halomonadaceae</taxon>
        <taxon>Billgrantia</taxon>
    </lineage>
</organism>
<name>A0ABS9A3X1_9GAMM</name>
<dbReference type="Gene3D" id="2.30.30.240">
    <property type="entry name" value="PRC-barrel domain"/>
    <property type="match status" value="1"/>
</dbReference>
<feature type="compositionally biased region" description="Low complexity" evidence="1">
    <location>
        <begin position="141"/>
        <end position="150"/>
    </location>
</feature>
<dbReference type="InterPro" id="IPR027275">
    <property type="entry name" value="PRC-brl_dom"/>
</dbReference>
<feature type="compositionally biased region" description="Acidic residues" evidence="1">
    <location>
        <begin position="77"/>
        <end position="110"/>
    </location>
</feature>
<accession>A0ABS9A3X1</accession>
<evidence type="ECO:0000256" key="2">
    <source>
        <dbReference type="SAM" id="SignalP"/>
    </source>
</evidence>
<feature type="region of interest" description="Disordered" evidence="1">
    <location>
        <begin position="258"/>
        <end position="291"/>
    </location>
</feature>
<feature type="chain" id="PRO_5046740717" evidence="2">
    <location>
        <begin position="24"/>
        <end position="291"/>
    </location>
</feature>
<feature type="domain" description="PRC-barrel" evidence="3">
    <location>
        <begin position="190"/>
        <end position="256"/>
    </location>
</feature>
<comment type="caution">
    <text evidence="4">The sequence shown here is derived from an EMBL/GenBank/DDBJ whole genome shotgun (WGS) entry which is preliminary data.</text>
</comment>
<evidence type="ECO:0000259" key="3">
    <source>
        <dbReference type="Pfam" id="PF05239"/>
    </source>
</evidence>
<evidence type="ECO:0000313" key="4">
    <source>
        <dbReference type="EMBL" id="MCE8003310.1"/>
    </source>
</evidence>
<gene>
    <name evidence="4" type="ORF">HOP53_10730</name>
</gene>
<keyword evidence="2" id="KW-0732">Signal</keyword>
<evidence type="ECO:0000256" key="1">
    <source>
        <dbReference type="SAM" id="MobiDB-lite"/>
    </source>
</evidence>
<dbReference type="Pfam" id="PF05239">
    <property type="entry name" value="PRC"/>
    <property type="match status" value="1"/>
</dbReference>
<feature type="compositionally biased region" description="Acidic residues" evidence="1">
    <location>
        <begin position="123"/>
        <end position="140"/>
    </location>
</feature>
<feature type="region of interest" description="Disordered" evidence="1">
    <location>
        <begin position="14"/>
        <end position="184"/>
    </location>
</feature>
<keyword evidence="5" id="KW-1185">Reference proteome</keyword>
<evidence type="ECO:0000313" key="5">
    <source>
        <dbReference type="Proteomes" id="UP001320168"/>
    </source>
</evidence>
<reference evidence="4 5" key="1">
    <citation type="journal article" date="2021" name="Front. Microbiol.">
        <title>Aerobic Denitrification and Heterotrophic Sulfur Oxidation in the Genus Halomonas Revealed by Six Novel Species Characterizations and Genome-Based Analysis.</title>
        <authorList>
            <person name="Wang L."/>
            <person name="Shao Z."/>
        </authorList>
    </citation>
    <scope>NUCLEOTIDE SEQUENCE [LARGE SCALE GENOMIC DNA]</scope>
    <source>
        <strain evidence="4 5">MCCC 1A11081</strain>
    </source>
</reference>
<dbReference type="EMBL" id="JABFTX010000002">
    <property type="protein sequence ID" value="MCE8003310.1"/>
    <property type="molecule type" value="Genomic_DNA"/>
</dbReference>
<feature type="compositionally biased region" description="Low complexity" evidence="1">
    <location>
        <begin position="175"/>
        <end position="184"/>
    </location>
</feature>
<dbReference type="RefSeq" id="WP_234270034.1">
    <property type="nucleotide sequence ID" value="NZ_JABFTX010000002.1"/>
</dbReference>
<feature type="compositionally biased region" description="Acidic residues" evidence="1">
    <location>
        <begin position="268"/>
        <end position="284"/>
    </location>
</feature>
<feature type="compositionally biased region" description="Acidic residues" evidence="1">
    <location>
        <begin position="42"/>
        <end position="57"/>
    </location>
</feature>
<proteinExistence type="predicted"/>
<dbReference type="Proteomes" id="UP001320168">
    <property type="component" value="Unassembled WGS sequence"/>
</dbReference>
<protein>
    <submittedName>
        <fullName evidence="4">PRC-barrel domain-containing protein</fullName>
    </submittedName>
</protein>
<feature type="compositionally biased region" description="Acidic residues" evidence="1">
    <location>
        <begin position="157"/>
        <end position="174"/>
    </location>
</feature>
<sequence length="291" mass="31952">MKRTAIAIAVGALSTGLSHGVLAQDVQDEDPQHHLGEPQQMTDEDAQNQEQFDEEQAGEPGETGFDPHGQGQQPYADDNEFENDEFDNEEFEDEEEEIGIADDADDDNGLDGDTQVEASPGETDVEVDQEPAEIEVEQEPPEVTVEQQSPDVTIEQPEPDVEVDQDGMFDDDQNGQDQAAQDQVGQQMDMQVSDLEGRDIVTQDGDEVGDVERVVRDTQTDQTYVIVSEGGFLGFGGDEAAYPIDNLEIRSEGEIILQSQSGERSVDDFDQDNLEELDGDDNLGEGEQNLN</sequence>